<reference evidence="1 2" key="1">
    <citation type="submission" date="2018-05" db="EMBL/GenBank/DDBJ databases">
        <title>Lujinxingia marina gen. nov. sp. nov., a new facultative anaerobic member of the class Deltaproteobacteria, and proposal of Lujinxingaceae fam. nov.</title>
        <authorList>
            <person name="Li C.-M."/>
        </authorList>
    </citation>
    <scope>NUCLEOTIDE SEQUENCE [LARGE SCALE GENOMIC DNA]</scope>
    <source>
        <strain evidence="1 2">B210</strain>
    </source>
</reference>
<evidence type="ECO:0000313" key="1">
    <source>
        <dbReference type="EMBL" id="RAL24876.1"/>
    </source>
</evidence>
<organism evidence="1 2">
    <name type="scientific">Lujinxingia litoralis</name>
    <dbReference type="NCBI Taxonomy" id="2211119"/>
    <lineage>
        <taxon>Bacteria</taxon>
        <taxon>Deltaproteobacteria</taxon>
        <taxon>Bradymonadales</taxon>
        <taxon>Lujinxingiaceae</taxon>
        <taxon>Lujinxingia</taxon>
    </lineage>
</organism>
<sequence>MPKRPAAPEALRQLHRALLEDDHHWPIPRPDHPLVRPEQRVLAREQWKKRVTATRITVERLVGWLANLTRSGAPIEAFSPAIFCVDELNRHLYLCLHILDALNAEPASYSQPLLSTNADNETLLDQGVELFAFNLTLSRATYLGLSAVSSDRAIISICDTIERSLTEVLDAGRTLLDWLYSQNTPHLKRRARARTPSLLHAYERLFGAGPDTLDQLAGHEVTVDTEAGNLGTLRPPQLAAIYYHTVDQELFPWLDHLGLRSDEAWRVHYEVAPDNEGPPACVAAVGTDTLQRLH</sequence>
<name>A0A328CB07_9DELT</name>
<accession>A0A328CB07</accession>
<evidence type="ECO:0000313" key="2">
    <source>
        <dbReference type="Proteomes" id="UP000249169"/>
    </source>
</evidence>
<gene>
    <name evidence="1" type="ORF">DL240_01315</name>
</gene>
<comment type="caution">
    <text evidence="1">The sequence shown here is derived from an EMBL/GenBank/DDBJ whole genome shotgun (WGS) entry which is preliminary data.</text>
</comment>
<protein>
    <submittedName>
        <fullName evidence="1">Uncharacterized protein</fullName>
    </submittedName>
</protein>
<dbReference type="RefSeq" id="WP_111728048.1">
    <property type="nucleotide sequence ID" value="NZ_QHKO01000001.1"/>
</dbReference>
<dbReference type="AlphaFoldDB" id="A0A328CB07"/>
<dbReference type="Proteomes" id="UP000249169">
    <property type="component" value="Unassembled WGS sequence"/>
</dbReference>
<dbReference type="EMBL" id="QHKO01000001">
    <property type="protein sequence ID" value="RAL24876.1"/>
    <property type="molecule type" value="Genomic_DNA"/>
</dbReference>
<proteinExistence type="predicted"/>
<keyword evidence="2" id="KW-1185">Reference proteome</keyword>
<dbReference type="OrthoDB" id="5499263at2"/>